<reference evidence="6" key="1">
    <citation type="submission" date="2013-04" db="EMBL/GenBank/DDBJ databases">
        <authorList>
            <person name="Qu J."/>
            <person name="Murali S.C."/>
            <person name="Bandaranaike D."/>
            <person name="Bellair M."/>
            <person name="Blankenburg K."/>
            <person name="Chao H."/>
            <person name="Dinh H."/>
            <person name="Doddapaneni H."/>
            <person name="Downs B."/>
            <person name="Dugan-Rocha S."/>
            <person name="Elkadiri S."/>
            <person name="Gnanaolivu R.D."/>
            <person name="Hernandez B."/>
            <person name="Javaid M."/>
            <person name="Jayaseelan J.C."/>
            <person name="Lee S."/>
            <person name="Li M."/>
            <person name="Ming W."/>
            <person name="Munidasa M."/>
            <person name="Muniz J."/>
            <person name="Nguyen L."/>
            <person name="Ongeri F."/>
            <person name="Osuji N."/>
            <person name="Pu L.-L."/>
            <person name="Puazo M."/>
            <person name="Qu C."/>
            <person name="Quiroz J."/>
            <person name="Raj R."/>
            <person name="Weissenberger G."/>
            <person name="Xin Y."/>
            <person name="Zou X."/>
            <person name="Han Y."/>
            <person name="Richards S."/>
            <person name="Worley K."/>
            <person name="Muzny D."/>
            <person name="Gibbs R."/>
        </authorList>
    </citation>
    <scope>NUCLEOTIDE SEQUENCE</scope>
    <source>
        <strain evidence="6">Sampled in the wild</strain>
    </source>
</reference>
<dbReference type="AlphaFoldDB" id="A0A8K0P602"/>
<dbReference type="Pfam" id="PF07690">
    <property type="entry name" value="MFS_1"/>
    <property type="match status" value="1"/>
</dbReference>
<dbReference type="InterPro" id="IPR011701">
    <property type="entry name" value="MFS"/>
</dbReference>
<protein>
    <recommendedName>
        <fullName evidence="8">Adenylate cyclase</fullName>
    </recommendedName>
</protein>
<feature type="transmembrane region" description="Helical" evidence="5">
    <location>
        <begin position="311"/>
        <end position="333"/>
    </location>
</feature>
<feature type="transmembrane region" description="Helical" evidence="5">
    <location>
        <begin position="345"/>
        <end position="362"/>
    </location>
</feature>
<feature type="non-terminal residue" evidence="6">
    <location>
        <position position="1"/>
    </location>
</feature>
<feature type="transmembrane region" description="Helical" evidence="5">
    <location>
        <begin position="7"/>
        <end position="26"/>
    </location>
</feature>
<evidence type="ECO:0000256" key="2">
    <source>
        <dbReference type="ARBA" id="ARBA00022692"/>
    </source>
</evidence>
<accession>A0A8K0P602</accession>
<comment type="subcellular location">
    <subcellularLocation>
        <location evidence="1">Membrane</location>
        <topology evidence="1">Multi-pass membrane protein</topology>
    </subcellularLocation>
</comment>
<name>A0A8K0P602_LADFU</name>
<feature type="transmembrane region" description="Helical" evidence="5">
    <location>
        <begin position="369"/>
        <end position="387"/>
    </location>
</feature>
<organism evidence="6 7">
    <name type="scientific">Ladona fulva</name>
    <name type="common">Scarce chaser dragonfly</name>
    <name type="synonym">Libellula fulva</name>
    <dbReference type="NCBI Taxonomy" id="123851"/>
    <lineage>
        <taxon>Eukaryota</taxon>
        <taxon>Metazoa</taxon>
        <taxon>Ecdysozoa</taxon>
        <taxon>Arthropoda</taxon>
        <taxon>Hexapoda</taxon>
        <taxon>Insecta</taxon>
        <taxon>Pterygota</taxon>
        <taxon>Palaeoptera</taxon>
        <taxon>Odonata</taxon>
        <taxon>Epiprocta</taxon>
        <taxon>Anisoptera</taxon>
        <taxon>Libelluloidea</taxon>
        <taxon>Libellulidae</taxon>
        <taxon>Ladona</taxon>
    </lineage>
</organism>
<evidence type="ECO:0000313" key="7">
    <source>
        <dbReference type="Proteomes" id="UP000792457"/>
    </source>
</evidence>
<feature type="transmembrane region" description="Helical" evidence="5">
    <location>
        <begin position="174"/>
        <end position="197"/>
    </location>
</feature>
<feature type="transmembrane region" description="Helical" evidence="5">
    <location>
        <begin position="136"/>
        <end position="162"/>
    </location>
</feature>
<evidence type="ECO:0000256" key="1">
    <source>
        <dbReference type="ARBA" id="ARBA00004141"/>
    </source>
</evidence>
<feature type="transmembrane region" description="Helical" evidence="5">
    <location>
        <begin position="203"/>
        <end position="225"/>
    </location>
</feature>
<keyword evidence="7" id="KW-1185">Reference proteome</keyword>
<sequence>MRLNKIIMYKVSVEPVMFLYMFAFSVTQVVEQALFVDKACAVDLKIARNICDHLERAEYESLKVDVQSLVSEFYQYNNIAGNGATVLLALVLGSWSDLVGRKAPLLLGLAGKLYYSFMVVINSAEWAGIDWPLYTIIYSATLPSAITGADVAIFMGCFSYLSDITTPKDRTWRVAILEAVYLLTMPTGIALGAYLFSLLNRSFAALFAMNAGMLLAAIIYSFIFLDWKTARTDQKLEAVTVKQVEEEPKGLLMQSGDGIGENAPKVESEECHKKKLNPPSNQGCFRKLFDWHHVLDLWRTVIRYRTGNRRAVLLTVFLAMALYTFQRATLIGLPLLSRKLRLRDTIIAAIGAVCSSSARLTFGLAQIPEIFYLGAVLASCGPLIQPVLRSMTSKLVPSSERGTLKTFPASIFFLTFASQLSVLFLV</sequence>
<keyword evidence="2 5" id="KW-0812">Transmembrane</keyword>
<dbReference type="InterPro" id="IPR036259">
    <property type="entry name" value="MFS_trans_sf"/>
</dbReference>
<dbReference type="GO" id="GO:0016020">
    <property type="term" value="C:membrane"/>
    <property type="evidence" value="ECO:0007669"/>
    <property type="project" value="UniProtKB-SubCell"/>
</dbReference>
<dbReference type="PANTHER" id="PTHR23507:SF37">
    <property type="entry name" value="GH08173P"/>
    <property type="match status" value="1"/>
</dbReference>
<dbReference type="PANTHER" id="PTHR23507">
    <property type="entry name" value="ZGC:174356"/>
    <property type="match status" value="1"/>
</dbReference>
<dbReference type="EMBL" id="KZ308802">
    <property type="protein sequence ID" value="KAG8234367.1"/>
    <property type="molecule type" value="Genomic_DNA"/>
</dbReference>
<dbReference type="OrthoDB" id="419734at2759"/>
<evidence type="ECO:0008006" key="8">
    <source>
        <dbReference type="Google" id="ProtNLM"/>
    </source>
</evidence>
<feature type="transmembrane region" description="Helical" evidence="5">
    <location>
        <begin position="407"/>
        <end position="425"/>
    </location>
</feature>
<feature type="transmembrane region" description="Helical" evidence="5">
    <location>
        <begin position="73"/>
        <end position="93"/>
    </location>
</feature>
<keyword evidence="4 5" id="KW-0472">Membrane</keyword>
<evidence type="ECO:0000256" key="4">
    <source>
        <dbReference type="ARBA" id="ARBA00023136"/>
    </source>
</evidence>
<dbReference type="Proteomes" id="UP000792457">
    <property type="component" value="Unassembled WGS sequence"/>
</dbReference>
<gene>
    <name evidence="6" type="ORF">J437_LFUL014986</name>
</gene>
<evidence type="ECO:0000256" key="3">
    <source>
        <dbReference type="ARBA" id="ARBA00022989"/>
    </source>
</evidence>
<dbReference type="SUPFAM" id="SSF103473">
    <property type="entry name" value="MFS general substrate transporter"/>
    <property type="match status" value="1"/>
</dbReference>
<dbReference type="Gene3D" id="1.20.1250.20">
    <property type="entry name" value="MFS general substrate transporter like domains"/>
    <property type="match status" value="1"/>
</dbReference>
<proteinExistence type="predicted"/>
<reference evidence="6" key="2">
    <citation type="submission" date="2017-10" db="EMBL/GenBank/DDBJ databases">
        <title>Ladona fulva Genome sequencing and assembly.</title>
        <authorList>
            <person name="Murali S."/>
            <person name="Richards S."/>
            <person name="Bandaranaike D."/>
            <person name="Bellair M."/>
            <person name="Blankenburg K."/>
            <person name="Chao H."/>
            <person name="Dinh H."/>
            <person name="Doddapaneni H."/>
            <person name="Dugan-Rocha S."/>
            <person name="Elkadiri S."/>
            <person name="Gnanaolivu R."/>
            <person name="Hernandez B."/>
            <person name="Skinner E."/>
            <person name="Javaid M."/>
            <person name="Lee S."/>
            <person name="Li M."/>
            <person name="Ming W."/>
            <person name="Munidasa M."/>
            <person name="Muniz J."/>
            <person name="Nguyen L."/>
            <person name="Hughes D."/>
            <person name="Osuji N."/>
            <person name="Pu L.-L."/>
            <person name="Puazo M."/>
            <person name="Qu C."/>
            <person name="Quiroz J."/>
            <person name="Raj R."/>
            <person name="Weissenberger G."/>
            <person name="Xin Y."/>
            <person name="Zou X."/>
            <person name="Han Y."/>
            <person name="Worley K."/>
            <person name="Muzny D."/>
            <person name="Gibbs R."/>
        </authorList>
    </citation>
    <scope>NUCLEOTIDE SEQUENCE</scope>
    <source>
        <strain evidence="6">Sampled in the wild</strain>
    </source>
</reference>
<evidence type="ECO:0000256" key="5">
    <source>
        <dbReference type="SAM" id="Phobius"/>
    </source>
</evidence>
<feature type="transmembrane region" description="Helical" evidence="5">
    <location>
        <begin position="105"/>
        <end position="124"/>
    </location>
</feature>
<evidence type="ECO:0000313" key="6">
    <source>
        <dbReference type="EMBL" id="KAG8234367.1"/>
    </source>
</evidence>
<comment type="caution">
    <text evidence="6">The sequence shown here is derived from an EMBL/GenBank/DDBJ whole genome shotgun (WGS) entry which is preliminary data.</text>
</comment>
<keyword evidence="3 5" id="KW-1133">Transmembrane helix</keyword>
<dbReference type="GO" id="GO:0022857">
    <property type="term" value="F:transmembrane transporter activity"/>
    <property type="evidence" value="ECO:0007669"/>
    <property type="project" value="InterPro"/>
</dbReference>